<sequence>MKQPIIIDTDPGIDDAAAISIALNHPSFDLRMITTVNGNVGIEKTTANALKLKRFFSSDVPVHRGSSQPLISDIVDASAVHGESGMGGYDFPEINYNDLSSTHAVEAMRKELQTSDEPITLIPIGPLTNIALLLSTYPEVKDYIKEIVLMGGSASRGNVTPLAEFNIYCDPEAAQIVFNSGLPITMVGLDVARSSTLSHTAVNKLQTLNQTGDMLYQIFKHYKGDGLEKGINVYDAYTILYLLNSGKFNVQEADVQIETTGALTKGATVTDFNTHYPNCTVVMSVEPIEFEKMFFDVLKYCK</sequence>
<dbReference type="Proteomes" id="UP001056588">
    <property type="component" value="Chromosome"/>
</dbReference>
<dbReference type="RefSeq" id="WP_099090044.1">
    <property type="nucleotide sequence ID" value="NZ_CP093217.1"/>
</dbReference>
<evidence type="ECO:0000259" key="3">
    <source>
        <dbReference type="Pfam" id="PF01156"/>
    </source>
</evidence>
<feature type="domain" description="Inosine/uridine-preferring nucleoside hydrolase" evidence="3">
    <location>
        <begin position="5"/>
        <end position="290"/>
    </location>
</feature>
<dbReference type="GO" id="GO:0008477">
    <property type="term" value="F:purine nucleosidase activity"/>
    <property type="evidence" value="ECO:0007669"/>
    <property type="project" value="TreeGrafter"/>
</dbReference>
<gene>
    <name evidence="5" type="primary">rihC</name>
    <name evidence="4" type="ORF">BTJ66_05885</name>
    <name evidence="5" type="ORF">MNY58_09310</name>
</gene>
<dbReference type="PANTHER" id="PTHR12304:SF15">
    <property type="entry name" value="NON-SPECIFIC RIBONUCLEOSIDE HYDROLASE RIHC"/>
    <property type="match status" value="1"/>
</dbReference>
<dbReference type="GO" id="GO:0005829">
    <property type="term" value="C:cytosol"/>
    <property type="evidence" value="ECO:0007669"/>
    <property type="project" value="TreeGrafter"/>
</dbReference>
<evidence type="ECO:0000313" key="6">
    <source>
        <dbReference type="Proteomes" id="UP000223828"/>
    </source>
</evidence>
<dbReference type="InterPro" id="IPR036452">
    <property type="entry name" value="Ribo_hydro-like"/>
</dbReference>
<reference evidence="4" key="1">
    <citation type="journal article" date="2017" name="Appl. Environ. Microbiol.">
        <title>Staphylococcus edaphicus sp. nov., isolated in Antarctica, harbours mecC gene and genomic islands with suspected role in adaptation to extreme environment.</title>
        <authorList>
            <person name="Pantucek R."/>
            <person name="Sedlacek I."/>
            <person name="Indrakova A."/>
            <person name="Vrbovska V."/>
            <person name="Maslanova I."/>
            <person name="Kovarovic V."/>
            <person name="Svec P."/>
            <person name="Kralova S."/>
            <person name="Kristofova L."/>
            <person name="Keklakova J."/>
            <person name="Petras P."/>
            <person name="Doskar J."/>
        </authorList>
    </citation>
    <scope>NUCLEOTIDE SEQUENCE</scope>
    <source>
        <strain evidence="4">CCM 8730</strain>
    </source>
</reference>
<keyword evidence="1 4" id="KW-0378">Hydrolase</keyword>
<dbReference type="InterPro" id="IPR023186">
    <property type="entry name" value="IUNH"/>
</dbReference>
<dbReference type="PANTHER" id="PTHR12304">
    <property type="entry name" value="INOSINE-URIDINE PREFERRING NUCLEOSIDE HYDROLASE"/>
    <property type="match status" value="1"/>
</dbReference>
<dbReference type="InterPro" id="IPR001910">
    <property type="entry name" value="Inosine/uridine_hydrolase_dom"/>
</dbReference>
<evidence type="ECO:0000256" key="2">
    <source>
        <dbReference type="ARBA" id="ARBA00023295"/>
    </source>
</evidence>
<accession>A0A2C6WPU1</accession>
<dbReference type="EMBL" id="CP093217">
    <property type="protein sequence ID" value="UQW80781.1"/>
    <property type="molecule type" value="Genomic_DNA"/>
</dbReference>
<dbReference type="GO" id="GO:0006152">
    <property type="term" value="P:purine nucleoside catabolic process"/>
    <property type="evidence" value="ECO:0007669"/>
    <property type="project" value="TreeGrafter"/>
</dbReference>
<keyword evidence="2 5" id="KW-0326">Glycosidase</keyword>
<reference evidence="5" key="4">
    <citation type="submission" date="2022-03" db="EMBL/GenBank/DDBJ databases">
        <title>Complete Genome Sequence of Staphylococcus edaphicus strain CCM 8731.</title>
        <authorList>
            <person name="Rimmer C.O."/>
            <person name="Thomas J.C."/>
        </authorList>
    </citation>
    <scope>NUCLEOTIDE SEQUENCE</scope>
    <source>
        <strain evidence="5">CCM 8731</strain>
    </source>
</reference>
<proteinExistence type="predicted"/>
<dbReference type="NCBIfam" id="NF008036">
    <property type="entry name" value="PRK10768.1"/>
    <property type="match status" value="1"/>
</dbReference>
<dbReference type="Proteomes" id="UP000223828">
    <property type="component" value="Unassembled WGS sequence"/>
</dbReference>
<evidence type="ECO:0000313" key="4">
    <source>
        <dbReference type="EMBL" id="PHK49804.1"/>
    </source>
</evidence>
<dbReference type="AlphaFoldDB" id="A0A2C6WPU1"/>
<dbReference type="SUPFAM" id="SSF53590">
    <property type="entry name" value="Nucleoside hydrolase"/>
    <property type="match status" value="1"/>
</dbReference>
<name>A0A2C6WPU1_9STAP</name>
<reference evidence="6" key="2">
    <citation type="submission" date="2017-10" db="EMBL/GenBank/DDBJ databases">
        <title>Staphylococcus edaphicus sp. nov., isolated in Antarctica, harbouring mecC gene and genomic islands essential in adaptation to extreme environment.</title>
        <authorList>
            <person name="Pantucek R."/>
            <person name="Sedlacek I."/>
            <person name="Indrakova A."/>
            <person name="Vrbovska V."/>
            <person name="Maslanova I."/>
            <person name="Kovarovic V."/>
            <person name="Svec P."/>
            <person name="Kralova S."/>
            <person name="Kristofova L."/>
            <person name="Keklakova J."/>
            <person name="Petras P."/>
            <person name="Doskar J."/>
        </authorList>
    </citation>
    <scope>NUCLEOTIDE SEQUENCE [LARGE SCALE GENOMIC DNA]</scope>
    <source>
        <strain evidence="6">CCM 5085</strain>
    </source>
</reference>
<dbReference type="EMBL" id="MRZN01000007">
    <property type="protein sequence ID" value="PHK49804.1"/>
    <property type="molecule type" value="Genomic_DNA"/>
</dbReference>
<dbReference type="Gene3D" id="3.90.245.10">
    <property type="entry name" value="Ribonucleoside hydrolase-like"/>
    <property type="match status" value="1"/>
</dbReference>
<dbReference type="Pfam" id="PF01156">
    <property type="entry name" value="IU_nuc_hydro"/>
    <property type="match status" value="1"/>
</dbReference>
<dbReference type="EC" id="3.2.2.-" evidence="5"/>
<evidence type="ECO:0000313" key="5">
    <source>
        <dbReference type="EMBL" id="UQW80781.1"/>
    </source>
</evidence>
<dbReference type="CDD" id="cd02651">
    <property type="entry name" value="nuc_hydro_IU_UC_XIUA"/>
    <property type="match status" value="1"/>
</dbReference>
<evidence type="ECO:0000313" key="7">
    <source>
        <dbReference type="Proteomes" id="UP001056588"/>
    </source>
</evidence>
<keyword evidence="7" id="KW-1185">Reference proteome</keyword>
<reference evidence="4" key="3">
    <citation type="submission" date="2017-10" db="EMBL/GenBank/DDBJ databases">
        <authorList>
            <person name="Vrbovska V."/>
            <person name="Kovarovic V."/>
            <person name="Indrakova A."/>
        </authorList>
    </citation>
    <scope>NUCLEOTIDE SEQUENCE</scope>
    <source>
        <strain evidence="4">CCM 8730</strain>
    </source>
</reference>
<protein>
    <submittedName>
        <fullName evidence="4">Ribonucleoside hydrolase RihC</fullName>
        <ecNumber evidence="5">3.2.2.-</ecNumber>
    </submittedName>
</protein>
<evidence type="ECO:0000256" key="1">
    <source>
        <dbReference type="ARBA" id="ARBA00022801"/>
    </source>
</evidence>
<organism evidence="4 6">
    <name type="scientific">Staphylococcus edaphicus</name>
    <dbReference type="NCBI Taxonomy" id="1955013"/>
    <lineage>
        <taxon>Bacteria</taxon>
        <taxon>Bacillati</taxon>
        <taxon>Bacillota</taxon>
        <taxon>Bacilli</taxon>
        <taxon>Bacillales</taxon>
        <taxon>Staphylococcaceae</taxon>
        <taxon>Staphylococcus</taxon>
    </lineage>
</organism>
<dbReference type="OrthoDB" id="9797882at2"/>